<gene>
    <name evidence="2" type="ORF">IE331_15330</name>
</gene>
<evidence type="ECO:0000313" key="3">
    <source>
        <dbReference type="Proteomes" id="UP000616839"/>
    </source>
</evidence>
<sequence>MTDPELDPTQERAVRRLLADARHEGGVPDEVGARLEATLADLVAERSAGAGVTGADADPGPGSATVVALRRRRWPAALLAAATVAAIGFGTTQMLAGQDSGGGDAGSTAESLDSGGGDAALPESAGADLEPRTTSRRDLRQARDQLARLDLAGLRVAGVDPDTGLTSGPSGPEAADEYEAPGPAELGKAADADRLARQRAQAVGCGPAEPRAGAERILADFKGRPALVVIDPVQGAAQVARVYVCDGPTPQEPVRRVRLAPEG</sequence>
<dbReference type="Proteomes" id="UP000616839">
    <property type="component" value="Unassembled WGS sequence"/>
</dbReference>
<dbReference type="EMBL" id="JACYXZ010000005">
    <property type="protein sequence ID" value="MBD8870996.1"/>
    <property type="molecule type" value="Genomic_DNA"/>
</dbReference>
<feature type="region of interest" description="Disordered" evidence="1">
    <location>
        <begin position="158"/>
        <end position="187"/>
    </location>
</feature>
<comment type="caution">
    <text evidence="2">The sequence shown here is derived from an EMBL/GenBank/DDBJ whole genome shotgun (WGS) entry which is preliminary data.</text>
</comment>
<accession>A0A927K6T9</accession>
<feature type="region of interest" description="Disordered" evidence="1">
    <location>
        <begin position="97"/>
        <end position="137"/>
    </location>
</feature>
<name>A0A927K6T9_9ACTN</name>
<dbReference type="AlphaFoldDB" id="A0A927K6T9"/>
<proteinExistence type="predicted"/>
<reference evidence="2" key="1">
    <citation type="submission" date="2020-09" db="EMBL/GenBank/DDBJ databases">
        <title>Nocardioides sp. strain MJB4 16S ribosomal RNA gene Genome sequencing and assembly.</title>
        <authorList>
            <person name="Kim I."/>
        </authorList>
    </citation>
    <scope>NUCLEOTIDE SEQUENCE</scope>
    <source>
        <strain evidence="2">MJB4</strain>
    </source>
</reference>
<evidence type="ECO:0000313" key="2">
    <source>
        <dbReference type="EMBL" id="MBD8870996.1"/>
    </source>
</evidence>
<organism evidence="2 3">
    <name type="scientific">Nocardioides donggukensis</name>
    <dbReference type="NCBI Taxonomy" id="2774019"/>
    <lineage>
        <taxon>Bacteria</taxon>
        <taxon>Bacillati</taxon>
        <taxon>Actinomycetota</taxon>
        <taxon>Actinomycetes</taxon>
        <taxon>Propionibacteriales</taxon>
        <taxon>Nocardioidaceae</taxon>
        <taxon>Nocardioides</taxon>
    </lineage>
</organism>
<evidence type="ECO:0000256" key="1">
    <source>
        <dbReference type="SAM" id="MobiDB-lite"/>
    </source>
</evidence>
<protein>
    <submittedName>
        <fullName evidence="2">Uncharacterized protein</fullName>
    </submittedName>
</protein>
<keyword evidence="3" id="KW-1185">Reference proteome</keyword>
<dbReference type="RefSeq" id="WP_192144344.1">
    <property type="nucleotide sequence ID" value="NZ_JACYXZ010000005.1"/>
</dbReference>